<evidence type="ECO:0000256" key="1">
    <source>
        <dbReference type="SAM" id="Phobius"/>
    </source>
</evidence>
<feature type="transmembrane region" description="Helical" evidence="1">
    <location>
        <begin position="121"/>
        <end position="142"/>
    </location>
</feature>
<keyword evidence="1" id="KW-0812">Transmembrane</keyword>
<comment type="caution">
    <text evidence="2">The sequence shown here is derived from an EMBL/GenBank/DDBJ whole genome shotgun (WGS) entry which is preliminary data.</text>
</comment>
<dbReference type="Proteomes" id="UP001519535">
    <property type="component" value="Unassembled WGS sequence"/>
</dbReference>
<reference evidence="2 3" key="1">
    <citation type="submission" date="2021-05" db="EMBL/GenBank/DDBJ databases">
        <title>Mycobacterium acidophilum sp. nov., an extremely acid-tolerant member of the genus Mycobacterium.</title>
        <authorList>
            <person name="Xia J."/>
        </authorList>
    </citation>
    <scope>NUCLEOTIDE SEQUENCE [LARGE SCALE GENOMIC DNA]</scope>
    <source>
        <strain evidence="2 3">M1</strain>
    </source>
</reference>
<evidence type="ECO:0000313" key="2">
    <source>
        <dbReference type="EMBL" id="MBS9535921.1"/>
    </source>
</evidence>
<dbReference type="RefSeq" id="WP_214094770.1">
    <property type="nucleotide sequence ID" value="NZ_JAHCLR010000066.1"/>
</dbReference>
<accession>A0ABS5RNM9</accession>
<sequence length="245" mass="26282">MQNRRAELLNRRIRHRHREAAGARPDQHDDAPSRPLLARYAKINTVEGVLEAGAATIVAIAAPIGWPAGKLLYHRIEALIPDRLRSYPIPALLWSAAAIGTITTAAYILGDHSTTVTATLIAPWIMAQLPATLLTAGCYGILNGWLAIDGSTDWWPLTPPPPAVDLDVSMLQADDLTFRSIFATADPPAPFPDLPPVAHTPGQPVRLVVAGLLVCTLGTLWTTTTVAIDLKEFLLSPGPQPTLGI</sequence>
<keyword evidence="1" id="KW-0472">Membrane</keyword>
<proteinExistence type="predicted"/>
<feature type="transmembrane region" description="Helical" evidence="1">
    <location>
        <begin position="91"/>
        <end position="109"/>
    </location>
</feature>
<dbReference type="EMBL" id="JAHCLR010000066">
    <property type="protein sequence ID" value="MBS9535921.1"/>
    <property type="molecule type" value="Genomic_DNA"/>
</dbReference>
<evidence type="ECO:0000313" key="3">
    <source>
        <dbReference type="Proteomes" id="UP001519535"/>
    </source>
</evidence>
<keyword evidence="1" id="KW-1133">Transmembrane helix</keyword>
<protein>
    <submittedName>
        <fullName evidence="2">Uncharacterized protein</fullName>
    </submittedName>
</protein>
<keyword evidence="3" id="KW-1185">Reference proteome</keyword>
<organism evidence="2 3">
    <name type="scientific">Mycolicibacter acidiphilus</name>
    <dbReference type="NCBI Taxonomy" id="2835306"/>
    <lineage>
        <taxon>Bacteria</taxon>
        <taxon>Bacillati</taxon>
        <taxon>Actinomycetota</taxon>
        <taxon>Actinomycetes</taxon>
        <taxon>Mycobacteriales</taxon>
        <taxon>Mycobacteriaceae</taxon>
        <taxon>Mycolicibacter</taxon>
    </lineage>
</organism>
<gene>
    <name evidence="2" type="ORF">KIH27_20265</name>
</gene>
<name>A0ABS5RNM9_9MYCO</name>